<keyword evidence="3" id="KW-1185">Reference proteome</keyword>
<organism evidence="2 3">
    <name type="scientific">Apiospora rasikravindrae</name>
    <dbReference type="NCBI Taxonomy" id="990691"/>
    <lineage>
        <taxon>Eukaryota</taxon>
        <taxon>Fungi</taxon>
        <taxon>Dikarya</taxon>
        <taxon>Ascomycota</taxon>
        <taxon>Pezizomycotina</taxon>
        <taxon>Sordariomycetes</taxon>
        <taxon>Xylariomycetidae</taxon>
        <taxon>Amphisphaeriales</taxon>
        <taxon>Apiosporaceae</taxon>
        <taxon>Apiospora</taxon>
    </lineage>
</organism>
<dbReference type="PANTHER" id="PTHR37574:SF1">
    <property type="entry name" value="LIPASE B"/>
    <property type="match status" value="1"/>
</dbReference>
<reference evidence="2 3" key="1">
    <citation type="submission" date="2023-01" db="EMBL/GenBank/DDBJ databases">
        <title>Analysis of 21 Apiospora genomes using comparative genomics revels a genus with tremendous synthesis potential of carbohydrate active enzymes and secondary metabolites.</title>
        <authorList>
            <person name="Sorensen T."/>
        </authorList>
    </citation>
    <scope>NUCLEOTIDE SEQUENCE [LARGE SCALE GENOMIC DNA]</scope>
    <source>
        <strain evidence="2 3">CBS 33761</strain>
    </source>
</reference>
<name>A0ABR1S1S2_9PEZI</name>
<dbReference type="Proteomes" id="UP001444661">
    <property type="component" value="Unassembled WGS sequence"/>
</dbReference>
<proteinExistence type="predicted"/>
<dbReference type="Gene3D" id="3.40.50.1820">
    <property type="entry name" value="alpha/beta hydrolase"/>
    <property type="match status" value="1"/>
</dbReference>
<dbReference type="InterPro" id="IPR053228">
    <property type="entry name" value="Stereospecific_Lipase"/>
</dbReference>
<evidence type="ECO:0000313" key="2">
    <source>
        <dbReference type="EMBL" id="KAK8024147.1"/>
    </source>
</evidence>
<gene>
    <name evidence="2" type="ORF">PG993_012213</name>
</gene>
<dbReference type="PANTHER" id="PTHR37574">
    <property type="entry name" value="LIPASE B"/>
    <property type="match status" value="1"/>
</dbReference>
<sequence length="276" mass="29557">MLRDSWVSSRSSSIVRDAIGTLSSNLGKAAAKLVSAGMVVANRKSIAANMETGENNSQHPQPRRAQRVHLPQPRPPRGATTRRPLHPQRTSPTAPSRTVIFVPGTGSYGGGVFAPNLRKLLSNVRYADPVWLNVPHAMLGDTQQNAEYIAYAINYVSGITNVRKDISLITWSQGGLGSQWPLAFWPSGRAKVANLLCVSVAAAVPGLLCDPATKQQNNDSQFVQALLRHGGGSAWVPTTSLYSALLDEMVQPQQQGASASARCARISRRPGSGSRT</sequence>
<accession>A0ABR1S1S2</accession>
<evidence type="ECO:0000313" key="3">
    <source>
        <dbReference type="Proteomes" id="UP001444661"/>
    </source>
</evidence>
<dbReference type="InterPro" id="IPR029058">
    <property type="entry name" value="AB_hydrolase_fold"/>
</dbReference>
<evidence type="ECO:0000256" key="1">
    <source>
        <dbReference type="SAM" id="MobiDB-lite"/>
    </source>
</evidence>
<dbReference type="EMBL" id="JAQQWK010000011">
    <property type="protein sequence ID" value="KAK8024147.1"/>
    <property type="molecule type" value="Genomic_DNA"/>
</dbReference>
<feature type="region of interest" description="Disordered" evidence="1">
    <location>
        <begin position="52"/>
        <end position="98"/>
    </location>
</feature>
<dbReference type="SUPFAM" id="SSF53474">
    <property type="entry name" value="alpha/beta-Hydrolases"/>
    <property type="match status" value="1"/>
</dbReference>
<comment type="caution">
    <text evidence="2">The sequence shown here is derived from an EMBL/GenBank/DDBJ whole genome shotgun (WGS) entry which is preliminary data.</text>
</comment>
<feature type="region of interest" description="Disordered" evidence="1">
    <location>
        <begin position="256"/>
        <end position="276"/>
    </location>
</feature>
<protein>
    <submittedName>
        <fullName evidence="2">Uncharacterized protein</fullName>
    </submittedName>
</protein>